<keyword evidence="2" id="KW-0812">Transmembrane</keyword>
<keyword evidence="2" id="KW-1133">Transmembrane helix</keyword>
<evidence type="ECO:0000313" key="4">
    <source>
        <dbReference type="Proteomes" id="UP000824125"/>
    </source>
</evidence>
<accession>A0A9D1MSX9</accession>
<evidence type="ECO:0000256" key="2">
    <source>
        <dbReference type="SAM" id="Phobius"/>
    </source>
</evidence>
<keyword evidence="2" id="KW-0472">Membrane</keyword>
<reference evidence="3" key="1">
    <citation type="submission" date="2020-10" db="EMBL/GenBank/DDBJ databases">
        <authorList>
            <person name="Gilroy R."/>
        </authorList>
    </citation>
    <scope>NUCLEOTIDE SEQUENCE</scope>
    <source>
        <strain evidence="3">CHK176-6737</strain>
    </source>
</reference>
<proteinExistence type="predicted"/>
<dbReference type="AlphaFoldDB" id="A0A9D1MSX9"/>
<comment type="caution">
    <text evidence="3">The sequence shown here is derived from an EMBL/GenBank/DDBJ whole genome shotgun (WGS) entry which is preliminary data.</text>
</comment>
<evidence type="ECO:0000313" key="3">
    <source>
        <dbReference type="EMBL" id="HIU68377.1"/>
    </source>
</evidence>
<reference evidence="3" key="2">
    <citation type="journal article" date="2021" name="PeerJ">
        <title>Extensive microbial diversity within the chicken gut microbiome revealed by metagenomics and culture.</title>
        <authorList>
            <person name="Gilroy R."/>
            <person name="Ravi A."/>
            <person name="Getino M."/>
            <person name="Pursley I."/>
            <person name="Horton D.L."/>
            <person name="Alikhan N.F."/>
            <person name="Baker D."/>
            <person name="Gharbi K."/>
            <person name="Hall N."/>
            <person name="Watson M."/>
            <person name="Adriaenssens E.M."/>
            <person name="Foster-Nyarko E."/>
            <person name="Jarju S."/>
            <person name="Secka A."/>
            <person name="Antonio M."/>
            <person name="Oren A."/>
            <person name="Chaudhuri R.R."/>
            <person name="La Ragione R."/>
            <person name="Hildebrand F."/>
            <person name="Pallen M.J."/>
        </authorList>
    </citation>
    <scope>NUCLEOTIDE SEQUENCE</scope>
    <source>
        <strain evidence="3">CHK176-6737</strain>
    </source>
</reference>
<protein>
    <submittedName>
        <fullName evidence="3">Uncharacterized protein</fullName>
    </submittedName>
</protein>
<dbReference type="EMBL" id="DVNM01000002">
    <property type="protein sequence ID" value="HIU68377.1"/>
    <property type="molecule type" value="Genomic_DNA"/>
</dbReference>
<name>A0A9D1MSX9_9FIRM</name>
<evidence type="ECO:0000256" key="1">
    <source>
        <dbReference type="SAM" id="MobiDB-lite"/>
    </source>
</evidence>
<organism evidence="3 4">
    <name type="scientific">Candidatus Scybalenecus merdavium</name>
    <dbReference type="NCBI Taxonomy" id="2840939"/>
    <lineage>
        <taxon>Bacteria</taxon>
        <taxon>Bacillati</taxon>
        <taxon>Bacillota</taxon>
        <taxon>Clostridia</taxon>
        <taxon>Eubacteriales</taxon>
        <taxon>Oscillospiraceae</taxon>
        <taxon>Oscillospiraceae incertae sedis</taxon>
        <taxon>Candidatus Scybalenecus</taxon>
    </lineage>
</organism>
<feature type="region of interest" description="Disordered" evidence="1">
    <location>
        <begin position="40"/>
        <end position="68"/>
    </location>
</feature>
<feature type="compositionally biased region" description="Basic and acidic residues" evidence="1">
    <location>
        <begin position="56"/>
        <end position="68"/>
    </location>
</feature>
<feature type="transmembrane region" description="Helical" evidence="2">
    <location>
        <begin position="7"/>
        <end position="29"/>
    </location>
</feature>
<dbReference type="Proteomes" id="UP000824125">
    <property type="component" value="Unassembled WGS sequence"/>
</dbReference>
<gene>
    <name evidence="3" type="ORF">IAD23_00275</name>
</gene>
<sequence length="68" mass="7516">MGNATESLIYVLLFFVGAYLVVVLAMEGVKRIKTFAAKRKGRRADKYIPAQGQPENKADLPSDDEGTR</sequence>